<organism evidence="1 2">
    <name type="scientific">Syphacia muris</name>
    <dbReference type="NCBI Taxonomy" id="451379"/>
    <lineage>
        <taxon>Eukaryota</taxon>
        <taxon>Metazoa</taxon>
        <taxon>Ecdysozoa</taxon>
        <taxon>Nematoda</taxon>
        <taxon>Chromadorea</taxon>
        <taxon>Rhabditida</taxon>
        <taxon>Spirurina</taxon>
        <taxon>Oxyuridomorpha</taxon>
        <taxon>Oxyuroidea</taxon>
        <taxon>Oxyuridae</taxon>
        <taxon>Syphacia</taxon>
    </lineage>
</organism>
<dbReference type="Proteomes" id="UP000046393">
    <property type="component" value="Unplaced"/>
</dbReference>
<protein>
    <submittedName>
        <fullName evidence="2">Uncharacterized protein</fullName>
    </submittedName>
</protein>
<proteinExistence type="predicted"/>
<name>A0A0N5ADD5_9BILA</name>
<sequence>MPRTDLNAPVSYLKRSISQLYPLEIFAQETALPSLSQNQFRNSADANLEREQPESFQAWFQQLIVAVHGSVRNFGHSLVINKNYRKCIRYEIKFIQSLMF</sequence>
<keyword evidence="1" id="KW-1185">Reference proteome</keyword>
<dbReference type="AlphaFoldDB" id="A0A0N5ADD5"/>
<evidence type="ECO:0000313" key="1">
    <source>
        <dbReference type="Proteomes" id="UP000046393"/>
    </source>
</evidence>
<evidence type="ECO:0000313" key="2">
    <source>
        <dbReference type="WBParaSite" id="SMUV_0000218101-mRNA-1"/>
    </source>
</evidence>
<reference evidence="2" key="1">
    <citation type="submission" date="2017-02" db="UniProtKB">
        <authorList>
            <consortium name="WormBaseParasite"/>
        </authorList>
    </citation>
    <scope>IDENTIFICATION</scope>
</reference>
<accession>A0A0N5ADD5</accession>
<dbReference type="WBParaSite" id="SMUV_0000218101-mRNA-1">
    <property type="protein sequence ID" value="SMUV_0000218101-mRNA-1"/>
    <property type="gene ID" value="SMUV_0000218101"/>
</dbReference>